<comment type="caution">
    <text evidence="2">The sequence shown here is derived from an EMBL/GenBank/DDBJ whole genome shotgun (WGS) entry which is preliminary data.</text>
</comment>
<evidence type="ECO:0000313" key="3">
    <source>
        <dbReference type="Proteomes" id="UP001138681"/>
    </source>
</evidence>
<feature type="chain" id="PRO_5040763448" evidence="1">
    <location>
        <begin position="26"/>
        <end position="175"/>
    </location>
</feature>
<organism evidence="2 3">
    <name type="scientific">Erythrobacter crassostreae</name>
    <dbReference type="NCBI Taxonomy" id="2828328"/>
    <lineage>
        <taxon>Bacteria</taxon>
        <taxon>Pseudomonadati</taxon>
        <taxon>Pseudomonadota</taxon>
        <taxon>Alphaproteobacteria</taxon>
        <taxon>Sphingomonadales</taxon>
        <taxon>Erythrobacteraceae</taxon>
        <taxon>Erythrobacter/Porphyrobacter group</taxon>
        <taxon>Erythrobacter</taxon>
    </lineage>
</organism>
<keyword evidence="1" id="KW-0732">Signal</keyword>
<dbReference type="Proteomes" id="UP001138681">
    <property type="component" value="Unassembled WGS sequence"/>
</dbReference>
<name>A0A9X1F1T9_9SPHN</name>
<dbReference type="PROSITE" id="PS51257">
    <property type="entry name" value="PROKAR_LIPOPROTEIN"/>
    <property type="match status" value="1"/>
</dbReference>
<dbReference type="EMBL" id="JAGSPC010000001">
    <property type="protein sequence ID" value="MBV7257989.1"/>
    <property type="molecule type" value="Genomic_DNA"/>
</dbReference>
<evidence type="ECO:0000313" key="2">
    <source>
        <dbReference type="EMBL" id="MBV7257989.1"/>
    </source>
</evidence>
<dbReference type="AlphaFoldDB" id="A0A9X1F1T9"/>
<keyword evidence="3" id="KW-1185">Reference proteome</keyword>
<dbReference type="RefSeq" id="WP_218403368.1">
    <property type="nucleotide sequence ID" value="NZ_JAGSPC010000001.1"/>
</dbReference>
<protein>
    <submittedName>
        <fullName evidence="2">Uncharacterized protein</fullName>
    </submittedName>
</protein>
<feature type="signal peptide" evidence="1">
    <location>
        <begin position="1"/>
        <end position="25"/>
    </location>
</feature>
<sequence>MKTIYLAIVGMVCVTAIGCSGSEAAQPESAPTQTSDIHADHKAEQAARELIRLMAAGEFEAAAKLTAQPDYMKRQIDREVATYGLEGTKERWGGVLEDRKVRSISESGAYAMILVERPGSDFSPVSSEIYRLNADGSYTVDLLPGPNIPCPLVREYYIQKGEPDGEAPCAAVQPD</sequence>
<evidence type="ECO:0000256" key="1">
    <source>
        <dbReference type="SAM" id="SignalP"/>
    </source>
</evidence>
<accession>A0A9X1F1T9</accession>
<proteinExistence type="predicted"/>
<gene>
    <name evidence="2" type="ORF">KCG46_00195</name>
</gene>
<reference evidence="2" key="1">
    <citation type="submission" date="2021-04" db="EMBL/GenBank/DDBJ databases">
        <authorList>
            <person name="Pira H."/>
            <person name="Risdian C."/>
            <person name="Wink J."/>
        </authorList>
    </citation>
    <scope>NUCLEOTIDE SEQUENCE</scope>
    <source>
        <strain evidence="2">WH158</strain>
    </source>
</reference>